<accession>A0A5B8NM57</accession>
<dbReference type="InterPro" id="IPR030659">
    <property type="entry name" value="SecY_CS"/>
</dbReference>
<dbReference type="InterPro" id="IPR026593">
    <property type="entry name" value="SecY"/>
</dbReference>
<keyword evidence="10" id="KW-0793">Thylakoid</keyword>
<feature type="transmembrane region" description="Helical" evidence="10">
    <location>
        <begin position="264"/>
        <end position="285"/>
    </location>
</feature>
<feature type="transmembrane region" description="Helical" evidence="10">
    <location>
        <begin position="180"/>
        <end position="197"/>
    </location>
</feature>
<feature type="transmembrane region" description="Helical" evidence="10">
    <location>
        <begin position="126"/>
        <end position="147"/>
    </location>
</feature>
<dbReference type="NCBIfam" id="TIGR00967">
    <property type="entry name" value="3a0501s007"/>
    <property type="match status" value="1"/>
</dbReference>
<dbReference type="PROSITE" id="PS00756">
    <property type="entry name" value="SECY_2"/>
    <property type="match status" value="1"/>
</dbReference>
<keyword evidence="4 10" id="KW-0812">Transmembrane</keyword>
<dbReference type="Gene3D" id="1.10.3370.10">
    <property type="entry name" value="SecY subunit domain"/>
    <property type="match status" value="1"/>
</dbReference>
<evidence type="ECO:0000256" key="4">
    <source>
        <dbReference type="ARBA" id="ARBA00022692"/>
    </source>
</evidence>
<protein>
    <recommendedName>
        <fullName evidence="9 10">Protein translocase subunit SecY</fullName>
    </recommendedName>
</protein>
<comment type="subunit">
    <text evidence="10">Component of the Sec protein translocase complex. Heterotrimer consisting of SecY, SecE and SecG subunits. The heterotrimers can form oligomers, although 1 heterotrimer is thought to be able to translocate proteins. Interacts with the ribosome. Interacts with SecDF, and other proteins may be involved. Interacts with SecA.</text>
</comment>
<organism evidence="14 15">
    <name type="scientific">Euhalothece natronophila Z-M001</name>
    <dbReference type="NCBI Taxonomy" id="522448"/>
    <lineage>
        <taxon>Bacteria</taxon>
        <taxon>Bacillati</taxon>
        <taxon>Cyanobacteriota</taxon>
        <taxon>Cyanophyceae</taxon>
        <taxon>Oscillatoriophycideae</taxon>
        <taxon>Chroococcales</taxon>
        <taxon>Halothecacae</taxon>
        <taxon>Halothece cluster</taxon>
        <taxon>Euhalothece</taxon>
    </lineage>
</organism>
<dbReference type="PIRSF" id="PIRSF004557">
    <property type="entry name" value="SecY"/>
    <property type="match status" value="1"/>
</dbReference>
<evidence type="ECO:0000256" key="11">
    <source>
        <dbReference type="RuleBase" id="RU000537"/>
    </source>
</evidence>
<dbReference type="GO" id="GO:0006605">
    <property type="term" value="P:protein targeting"/>
    <property type="evidence" value="ECO:0007669"/>
    <property type="project" value="UniProtKB-UniRule"/>
</dbReference>
<evidence type="ECO:0000256" key="9">
    <source>
        <dbReference type="ARBA" id="ARBA00039733"/>
    </source>
</evidence>
<dbReference type="AlphaFoldDB" id="A0A5B8NM57"/>
<keyword evidence="6 10" id="KW-1133">Transmembrane helix</keyword>
<dbReference type="InterPro" id="IPR002208">
    <property type="entry name" value="SecY/SEC61-alpha"/>
</dbReference>
<evidence type="ECO:0000256" key="6">
    <source>
        <dbReference type="ARBA" id="ARBA00022989"/>
    </source>
</evidence>
<evidence type="ECO:0000256" key="3">
    <source>
        <dbReference type="ARBA" id="ARBA00022448"/>
    </source>
</evidence>
<feature type="transmembrane region" description="Helical" evidence="10">
    <location>
        <begin position="66"/>
        <end position="89"/>
    </location>
</feature>
<evidence type="ECO:0000256" key="12">
    <source>
        <dbReference type="RuleBase" id="RU003484"/>
    </source>
</evidence>
<dbReference type="FunFam" id="1.10.3370.10:FF:000001">
    <property type="entry name" value="Preprotein translocase subunit SecY"/>
    <property type="match status" value="1"/>
</dbReference>
<comment type="function">
    <text evidence="10 11">The central subunit of the protein translocation channel SecYEG. Consists of two halves formed by TMs 1-5 and 6-10. These two domains form a lateral gate at the front which open onto the bilayer between TMs 2 and 7, and are clamped together by SecE at the back. The channel is closed by both a pore ring composed of hydrophobic SecY resides and a short helix (helix 2A) on the extracellular side of the membrane which forms a plug. The plug probably moves laterally to allow the channel to open. The ring and the pore may move independently.</text>
</comment>
<evidence type="ECO:0000313" key="15">
    <source>
        <dbReference type="Proteomes" id="UP000318453"/>
    </source>
</evidence>
<dbReference type="PANTHER" id="PTHR10906">
    <property type="entry name" value="SECY/SEC61-ALPHA FAMILY MEMBER"/>
    <property type="match status" value="1"/>
</dbReference>
<feature type="transmembrane region" description="Helical" evidence="10">
    <location>
        <begin position="28"/>
        <end position="46"/>
    </location>
</feature>
<dbReference type="Proteomes" id="UP000318453">
    <property type="component" value="Chromosome"/>
</dbReference>
<dbReference type="PRINTS" id="PR00303">
    <property type="entry name" value="SECYTRNLCASE"/>
</dbReference>
<dbReference type="PROSITE" id="PS00755">
    <property type="entry name" value="SECY_1"/>
    <property type="match status" value="1"/>
</dbReference>
<dbReference type="InterPro" id="IPR023201">
    <property type="entry name" value="SecY_dom_sf"/>
</dbReference>
<evidence type="ECO:0000256" key="10">
    <source>
        <dbReference type="HAMAP-Rule" id="MF_01465"/>
    </source>
</evidence>
<dbReference type="OrthoDB" id="9809248at2"/>
<feature type="transmembrane region" description="Helical" evidence="10">
    <location>
        <begin position="412"/>
        <end position="431"/>
    </location>
</feature>
<dbReference type="GO" id="GO:0043952">
    <property type="term" value="P:protein transport by the Sec complex"/>
    <property type="evidence" value="ECO:0007669"/>
    <property type="project" value="UniProtKB-UniRule"/>
</dbReference>
<evidence type="ECO:0000256" key="5">
    <source>
        <dbReference type="ARBA" id="ARBA00022927"/>
    </source>
</evidence>
<dbReference type="GO" id="GO:0065002">
    <property type="term" value="P:intracellular protein transmembrane transport"/>
    <property type="evidence" value="ECO:0007669"/>
    <property type="project" value="UniProtKB-UniRule"/>
</dbReference>
<evidence type="ECO:0000256" key="8">
    <source>
        <dbReference type="ARBA" id="ARBA00023136"/>
    </source>
</evidence>
<dbReference type="HAMAP" id="MF_01465">
    <property type="entry name" value="SecY"/>
    <property type="match status" value="1"/>
</dbReference>
<sequence>MVVSRERTPNAQETFMQMAQAAGLRGRLLLTVGLILLVRLGVRIPVPGVDRAAFAQAVQDSPISGFLNFLSGGGLSAVGIFALGILPFINASIIMQLLTAGLPYLENLQKNEGEAGRRKISQITRYVALASAIFNAIGLASFVQPYAYDPGPIFVIKTVIALSAGSMFVIWLAELITERGIGNGPSLLIFVNIVAVLPRTLGNTIEFAQAGGREAVAQVVVLALVFLVMIVGIVFVQEGMRKIPIVSARRQVGKRLYRERTSYLPLRVNQGGVLPIIFASTLLILPSSLAQFTQGGGGDPEQQTGGVMGTLNEILIQISTYLNPAGPAPWIYISVYLALILFFSYFYAALVVNPVDMSQNLKKMGASIPGIRPGKATSDYLQKVINRLTLLGAIFLGIVATVPTAVETATGVTTFQGLGATSLLILVGVAIDTAKQIQSRVISQRYEGMVKE</sequence>
<keyword evidence="10" id="KW-0997">Cell inner membrane</keyword>
<dbReference type="RefSeq" id="WP_146295809.1">
    <property type="nucleotide sequence ID" value="NZ_CP042326.1"/>
</dbReference>
<gene>
    <name evidence="10 14" type="primary">secY</name>
    <name evidence="14" type="ORF">FRE64_09300</name>
</gene>
<feature type="transmembrane region" description="Helical" evidence="10">
    <location>
        <begin position="153"/>
        <end position="173"/>
    </location>
</feature>
<feature type="transmembrane region" description="Helical" evidence="10">
    <location>
        <begin position="217"/>
        <end position="236"/>
    </location>
</feature>
<evidence type="ECO:0000256" key="13">
    <source>
        <dbReference type="RuleBase" id="RU004349"/>
    </source>
</evidence>
<feature type="transmembrane region" description="Helical" evidence="10">
    <location>
        <begin position="330"/>
        <end position="352"/>
    </location>
</feature>
<dbReference type="GO" id="GO:0031676">
    <property type="term" value="C:plasma membrane-derived thylakoid membrane"/>
    <property type="evidence" value="ECO:0007669"/>
    <property type="project" value="UniProtKB-SubCell"/>
</dbReference>
<keyword evidence="8 10" id="KW-0472">Membrane</keyword>
<name>A0A5B8NM57_9CHRO</name>
<dbReference type="Pfam" id="PF00344">
    <property type="entry name" value="SecY"/>
    <property type="match status" value="1"/>
</dbReference>
<evidence type="ECO:0000256" key="7">
    <source>
        <dbReference type="ARBA" id="ARBA00023010"/>
    </source>
</evidence>
<comment type="subcellular location">
    <subcellularLocation>
        <location evidence="10">Cell inner membrane</location>
        <topology evidence="10">Multi-pass membrane protein</topology>
    </subcellularLocation>
    <subcellularLocation>
        <location evidence="10">Cellular thylakoid membrane</location>
        <topology evidence="10">Multi-pass membrane protein</topology>
    </subcellularLocation>
    <subcellularLocation>
        <location evidence="1 12">Membrane</location>
        <topology evidence="1 12">Multi-pass membrane protein</topology>
    </subcellularLocation>
</comment>
<evidence type="ECO:0000313" key="14">
    <source>
        <dbReference type="EMBL" id="QDZ40124.1"/>
    </source>
</evidence>
<dbReference type="SUPFAM" id="SSF103491">
    <property type="entry name" value="Preprotein translocase SecY subunit"/>
    <property type="match status" value="1"/>
</dbReference>
<keyword evidence="7 10" id="KW-0811">Translocation</keyword>
<feature type="transmembrane region" description="Helical" evidence="10">
    <location>
        <begin position="388"/>
        <end position="406"/>
    </location>
</feature>
<dbReference type="KEGG" id="enn:FRE64_09300"/>
<dbReference type="EMBL" id="CP042326">
    <property type="protein sequence ID" value="QDZ40124.1"/>
    <property type="molecule type" value="Genomic_DNA"/>
</dbReference>
<keyword evidence="15" id="KW-1185">Reference proteome</keyword>
<proteinExistence type="inferred from homology"/>
<keyword evidence="3 10" id="KW-0813">Transport</keyword>
<reference evidence="14" key="1">
    <citation type="submission" date="2019-08" db="EMBL/GenBank/DDBJ databases">
        <title>Carotenoids and Carotenoid Binding Proteins in the Halophilic Cyanobacterium Euhalothece sp. ZM00.</title>
        <authorList>
            <person name="Cho S.M."/>
            <person name="Song J.Y."/>
            <person name="Park Y.-I."/>
        </authorList>
    </citation>
    <scope>NUCLEOTIDE SEQUENCE [LARGE SCALE GENOMIC DNA]</scope>
    <source>
        <strain evidence="14">Z-M001</strain>
    </source>
</reference>
<comment type="similarity">
    <text evidence="2 10 13">Belongs to the SecY/SEC61-alpha family.</text>
</comment>
<evidence type="ECO:0000256" key="2">
    <source>
        <dbReference type="ARBA" id="ARBA00005751"/>
    </source>
</evidence>
<keyword evidence="10" id="KW-1003">Cell membrane</keyword>
<keyword evidence="5 10" id="KW-0653">Protein transport</keyword>
<evidence type="ECO:0000256" key="1">
    <source>
        <dbReference type="ARBA" id="ARBA00004141"/>
    </source>
</evidence>